<organism evidence="2 3">
    <name type="scientific">Prauserella sediminis</name>
    <dbReference type="NCBI Taxonomy" id="577680"/>
    <lineage>
        <taxon>Bacteria</taxon>
        <taxon>Bacillati</taxon>
        <taxon>Actinomycetota</taxon>
        <taxon>Actinomycetes</taxon>
        <taxon>Pseudonocardiales</taxon>
        <taxon>Pseudonocardiaceae</taxon>
        <taxon>Prauserella</taxon>
        <taxon>Prauserella salsuginis group</taxon>
    </lineage>
</organism>
<dbReference type="Proteomes" id="UP000564573">
    <property type="component" value="Unassembled WGS sequence"/>
</dbReference>
<reference evidence="2 3" key="1">
    <citation type="submission" date="2020-08" db="EMBL/GenBank/DDBJ databases">
        <title>Sequencing the genomes of 1000 actinobacteria strains.</title>
        <authorList>
            <person name="Klenk H.-P."/>
        </authorList>
    </citation>
    <scope>NUCLEOTIDE SEQUENCE [LARGE SCALE GENOMIC DNA]</scope>
    <source>
        <strain evidence="2 3">DSM 45267</strain>
    </source>
</reference>
<gene>
    <name evidence="2" type="ORF">FB384_002547</name>
</gene>
<feature type="region of interest" description="Disordered" evidence="1">
    <location>
        <begin position="1"/>
        <end position="41"/>
    </location>
</feature>
<name>A0A839XSP8_9PSEU</name>
<comment type="caution">
    <text evidence="2">The sequence shown here is derived from an EMBL/GenBank/DDBJ whole genome shotgun (WGS) entry which is preliminary data.</text>
</comment>
<evidence type="ECO:0000256" key="1">
    <source>
        <dbReference type="SAM" id="MobiDB-lite"/>
    </source>
</evidence>
<accession>A0A839XSP8</accession>
<dbReference type="EMBL" id="JACIBS010000001">
    <property type="protein sequence ID" value="MBB3663643.1"/>
    <property type="molecule type" value="Genomic_DNA"/>
</dbReference>
<keyword evidence="3" id="KW-1185">Reference proteome</keyword>
<sequence>MSENRGACGASLIGADRVEPTLRHALSPQRGRVPHKTQEAA</sequence>
<proteinExistence type="predicted"/>
<evidence type="ECO:0000313" key="3">
    <source>
        <dbReference type="Proteomes" id="UP000564573"/>
    </source>
</evidence>
<evidence type="ECO:0000313" key="2">
    <source>
        <dbReference type="EMBL" id="MBB3663643.1"/>
    </source>
</evidence>
<dbReference type="AlphaFoldDB" id="A0A839XSP8"/>
<protein>
    <submittedName>
        <fullName evidence="2">Uncharacterized protein</fullName>
    </submittedName>
</protein>